<name>A0A1F5S2H0_9BACT</name>
<sequence length="69" mass="7927">MSDVDLIWEELISRFDFGLPEDETVFKEEAESVINEFVESGKISEEDDMENMLEALEVKRKDSLIGSVI</sequence>
<evidence type="ECO:0000313" key="1">
    <source>
        <dbReference type="EMBL" id="OGF20762.1"/>
    </source>
</evidence>
<accession>A0A1F5S2H0</accession>
<organism evidence="1 2">
    <name type="scientific">Candidatus Falkowbacteria bacterium RIFOXYA2_FULL_38_12</name>
    <dbReference type="NCBI Taxonomy" id="1797993"/>
    <lineage>
        <taxon>Bacteria</taxon>
        <taxon>Candidatus Falkowiibacteriota</taxon>
    </lineage>
</organism>
<gene>
    <name evidence="1" type="ORF">A2257_03245</name>
</gene>
<proteinExistence type="predicted"/>
<evidence type="ECO:0000313" key="2">
    <source>
        <dbReference type="Proteomes" id="UP000177407"/>
    </source>
</evidence>
<comment type="caution">
    <text evidence="1">The sequence shown here is derived from an EMBL/GenBank/DDBJ whole genome shotgun (WGS) entry which is preliminary data.</text>
</comment>
<dbReference type="Proteomes" id="UP000177407">
    <property type="component" value="Unassembled WGS sequence"/>
</dbReference>
<reference evidence="1 2" key="1">
    <citation type="journal article" date="2016" name="Nat. Commun.">
        <title>Thousands of microbial genomes shed light on interconnected biogeochemical processes in an aquifer system.</title>
        <authorList>
            <person name="Anantharaman K."/>
            <person name="Brown C.T."/>
            <person name="Hug L.A."/>
            <person name="Sharon I."/>
            <person name="Castelle C.J."/>
            <person name="Probst A.J."/>
            <person name="Thomas B.C."/>
            <person name="Singh A."/>
            <person name="Wilkins M.J."/>
            <person name="Karaoz U."/>
            <person name="Brodie E.L."/>
            <person name="Williams K.H."/>
            <person name="Hubbard S.S."/>
            <person name="Banfield J.F."/>
        </authorList>
    </citation>
    <scope>NUCLEOTIDE SEQUENCE [LARGE SCALE GENOMIC DNA]</scope>
</reference>
<dbReference type="AlphaFoldDB" id="A0A1F5S2H0"/>
<protein>
    <submittedName>
        <fullName evidence="1">Uncharacterized protein</fullName>
    </submittedName>
</protein>
<dbReference type="EMBL" id="MFGA01000020">
    <property type="protein sequence ID" value="OGF20762.1"/>
    <property type="molecule type" value="Genomic_DNA"/>
</dbReference>